<sequence>MTGPSAIDPSRRRFLGALGIGITTSVAGCLGEFGDNGAEGEDDDEHPFADRVIDHPGGESIPFTDDQHCAVCNMKPTSYARWQSQLAHENGEGAVFDTPGCLFAYYAAPPVESPVSDAWTTNFGTTELIDATDAHFVLVTDEDGVDNEPMGLNPRPFAAREDAVAYLDEWDAEALTEEDIIELSAVDREIARIYRGRRVPDEP</sequence>
<organism evidence="1 2">
    <name type="scientific">Natrialba aegyptia DSM 13077</name>
    <dbReference type="NCBI Taxonomy" id="1227491"/>
    <lineage>
        <taxon>Archaea</taxon>
        <taxon>Methanobacteriati</taxon>
        <taxon>Methanobacteriota</taxon>
        <taxon>Stenosarchaea group</taxon>
        <taxon>Halobacteria</taxon>
        <taxon>Halobacteriales</taxon>
        <taxon>Natrialbaceae</taxon>
        <taxon>Natrialba</taxon>
    </lineage>
</organism>
<dbReference type="RefSeq" id="WP_006664321.1">
    <property type="nucleotide sequence ID" value="NZ_AOIP01000014.1"/>
</dbReference>
<comment type="caution">
    <text evidence="1">The sequence shown here is derived from an EMBL/GenBank/DDBJ whole genome shotgun (WGS) entry which is preliminary data.</text>
</comment>
<dbReference type="AlphaFoldDB" id="M0BC01"/>
<dbReference type="PANTHER" id="PTHR41247:SF1">
    <property type="entry name" value="HTH-TYPE TRANSCRIPTIONAL REPRESSOR YCNK"/>
    <property type="match status" value="1"/>
</dbReference>
<keyword evidence="1" id="KW-0449">Lipoprotein</keyword>
<dbReference type="Pfam" id="PF05573">
    <property type="entry name" value="NosL"/>
    <property type="match status" value="1"/>
</dbReference>
<keyword evidence="2" id="KW-1185">Reference proteome</keyword>
<dbReference type="EMBL" id="AOIP01000014">
    <property type="protein sequence ID" value="ELZ07982.1"/>
    <property type="molecule type" value="Genomic_DNA"/>
</dbReference>
<dbReference type="PANTHER" id="PTHR41247">
    <property type="entry name" value="HTH-TYPE TRANSCRIPTIONAL REPRESSOR YCNK"/>
    <property type="match status" value="1"/>
</dbReference>
<dbReference type="OrthoDB" id="241788at2157"/>
<dbReference type="SUPFAM" id="SSF160387">
    <property type="entry name" value="NosL/MerB-like"/>
    <property type="match status" value="1"/>
</dbReference>
<dbReference type="InterPro" id="IPR008719">
    <property type="entry name" value="N2O_reductase_NosL"/>
</dbReference>
<proteinExistence type="predicted"/>
<evidence type="ECO:0000313" key="2">
    <source>
        <dbReference type="Proteomes" id="UP000011591"/>
    </source>
</evidence>
<dbReference type="PATRIC" id="fig|1227491.4.peg.818"/>
<gene>
    <name evidence="1" type="ORF">C480_03974</name>
</gene>
<evidence type="ECO:0000313" key="1">
    <source>
        <dbReference type="EMBL" id="ELZ07982.1"/>
    </source>
</evidence>
<accession>M0BC01</accession>
<dbReference type="Proteomes" id="UP000011591">
    <property type="component" value="Unassembled WGS sequence"/>
</dbReference>
<name>M0BC01_9EURY</name>
<reference evidence="1 2" key="1">
    <citation type="journal article" date="2014" name="PLoS Genet.">
        <title>Phylogenetically driven sequencing of extremely halophilic archaea reveals strategies for static and dynamic osmo-response.</title>
        <authorList>
            <person name="Becker E.A."/>
            <person name="Seitzer P.M."/>
            <person name="Tritt A."/>
            <person name="Larsen D."/>
            <person name="Krusor M."/>
            <person name="Yao A.I."/>
            <person name="Wu D."/>
            <person name="Madern D."/>
            <person name="Eisen J.A."/>
            <person name="Darling A.E."/>
            <person name="Facciotti M.T."/>
        </authorList>
    </citation>
    <scope>NUCLEOTIDE SEQUENCE [LARGE SCALE GENOMIC DNA]</scope>
    <source>
        <strain evidence="1 2">DSM 13077</strain>
    </source>
</reference>
<protein>
    <submittedName>
        <fullName evidence="1">Lipoprotein</fullName>
    </submittedName>
</protein>